<feature type="non-terminal residue" evidence="2">
    <location>
        <position position="125"/>
    </location>
</feature>
<keyword evidence="1" id="KW-0812">Transmembrane</keyword>
<dbReference type="InterPro" id="IPR043130">
    <property type="entry name" value="CDP-OH_PTrfase_TM_dom"/>
</dbReference>
<dbReference type="Pfam" id="PF01066">
    <property type="entry name" value="CDP-OH_P_transf"/>
    <property type="match status" value="1"/>
</dbReference>
<dbReference type="InterPro" id="IPR000462">
    <property type="entry name" value="CDP-OH_P_trans"/>
</dbReference>
<comment type="caution">
    <text evidence="2">The sequence shown here is derived from an EMBL/GenBank/DDBJ whole genome shotgun (WGS) entry which is preliminary data.</text>
</comment>
<feature type="transmembrane region" description="Helical" evidence="1">
    <location>
        <begin position="55"/>
        <end position="88"/>
    </location>
</feature>
<organism evidence="2">
    <name type="scientific">marine sediment metagenome</name>
    <dbReference type="NCBI Taxonomy" id="412755"/>
    <lineage>
        <taxon>unclassified sequences</taxon>
        <taxon>metagenomes</taxon>
        <taxon>ecological metagenomes</taxon>
    </lineage>
</organism>
<accession>X1HDJ0</accession>
<dbReference type="Gene3D" id="1.20.120.1760">
    <property type="match status" value="1"/>
</dbReference>
<dbReference type="GO" id="GO:0016020">
    <property type="term" value="C:membrane"/>
    <property type="evidence" value="ECO:0007669"/>
    <property type="project" value="InterPro"/>
</dbReference>
<evidence type="ECO:0000256" key="1">
    <source>
        <dbReference type="SAM" id="Phobius"/>
    </source>
</evidence>
<proteinExistence type="predicted"/>
<evidence type="ECO:0008006" key="3">
    <source>
        <dbReference type="Google" id="ProtNLM"/>
    </source>
</evidence>
<evidence type="ECO:0000313" key="2">
    <source>
        <dbReference type="EMBL" id="GAH51914.1"/>
    </source>
</evidence>
<protein>
    <recommendedName>
        <fullName evidence="3">CDP-alcohol phosphatidyltransferase</fullName>
    </recommendedName>
</protein>
<gene>
    <name evidence="2" type="ORF">S03H2_27796</name>
</gene>
<dbReference type="GO" id="GO:0008654">
    <property type="term" value="P:phospholipid biosynthetic process"/>
    <property type="evidence" value="ECO:0007669"/>
    <property type="project" value="InterPro"/>
</dbReference>
<name>X1HDJ0_9ZZZZ</name>
<dbReference type="GO" id="GO:0016780">
    <property type="term" value="F:phosphotransferase activity, for other substituted phosphate groups"/>
    <property type="evidence" value="ECO:0007669"/>
    <property type="project" value="InterPro"/>
</dbReference>
<keyword evidence="1" id="KW-0472">Membrane</keyword>
<dbReference type="AlphaFoldDB" id="X1HDJ0"/>
<reference evidence="2" key="1">
    <citation type="journal article" date="2014" name="Front. Microbiol.">
        <title>High frequency of phylogenetically diverse reductive dehalogenase-homologous genes in deep subseafloor sedimentary metagenomes.</title>
        <authorList>
            <person name="Kawai M."/>
            <person name="Futagami T."/>
            <person name="Toyoda A."/>
            <person name="Takaki Y."/>
            <person name="Nishi S."/>
            <person name="Hori S."/>
            <person name="Arai W."/>
            <person name="Tsubouchi T."/>
            <person name="Morono Y."/>
            <person name="Uchiyama I."/>
            <person name="Ito T."/>
            <person name="Fujiyama A."/>
            <person name="Inagaki F."/>
            <person name="Takami H."/>
        </authorList>
    </citation>
    <scope>NUCLEOTIDE SEQUENCE</scope>
    <source>
        <strain evidence="2">Expedition CK06-06</strain>
    </source>
</reference>
<keyword evidence="1" id="KW-1133">Transmembrane helix</keyword>
<sequence>MKNITINDIRSKLPEEKRRLDRDNPWLYFVVRPISFYPTWLFLKLGISANQTTYIGLIIGVIGCVFLGFGSHWAPIVGAVLINIGYLFDVVDGNVARYTNSCTKYGQYIDGMTTYIMVPLTFIAV</sequence>
<dbReference type="EMBL" id="BARU01016732">
    <property type="protein sequence ID" value="GAH51914.1"/>
    <property type="molecule type" value="Genomic_DNA"/>
</dbReference>